<accession>A0ABW0TPR4</accession>
<dbReference type="EMBL" id="JBHSNO010000016">
    <property type="protein sequence ID" value="MFC5591436.1"/>
    <property type="molecule type" value="Genomic_DNA"/>
</dbReference>
<evidence type="ECO:0000313" key="6">
    <source>
        <dbReference type="EMBL" id="MFC5591436.1"/>
    </source>
</evidence>
<evidence type="ECO:0000313" key="7">
    <source>
        <dbReference type="Proteomes" id="UP001596109"/>
    </source>
</evidence>
<dbReference type="Gene3D" id="1.10.8.60">
    <property type="match status" value="1"/>
</dbReference>
<dbReference type="SMART" id="SM00091">
    <property type="entry name" value="PAS"/>
    <property type="match status" value="2"/>
</dbReference>
<dbReference type="Proteomes" id="UP001596109">
    <property type="component" value="Unassembled WGS sequence"/>
</dbReference>
<dbReference type="InterPro" id="IPR035965">
    <property type="entry name" value="PAS-like_dom_sf"/>
</dbReference>
<dbReference type="SUPFAM" id="SSF52540">
    <property type="entry name" value="P-loop containing nucleoside triphosphate hydrolases"/>
    <property type="match status" value="1"/>
</dbReference>
<keyword evidence="1" id="KW-0547">Nucleotide-binding</keyword>
<dbReference type="PANTHER" id="PTHR32071">
    <property type="entry name" value="TRANSCRIPTIONAL REGULATORY PROTEIN"/>
    <property type="match status" value="1"/>
</dbReference>
<dbReference type="InterPro" id="IPR025662">
    <property type="entry name" value="Sigma_54_int_dom_ATP-bd_1"/>
</dbReference>
<dbReference type="RefSeq" id="WP_381439232.1">
    <property type="nucleotide sequence ID" value="NZ_JBHSNO010000016.1"/>
</dbReference>
<dbReference type="PROSITE" id="PS00676">
    <property type="entry name" value="SIGMA54_INTERACT_2"/>
    <property type="match status" value="1"/>
</dbReference>
<proteinExistence type="predicted"/>
<dbReference type="SUPFAM" id="SSF55785">
    <property type="entry name" value="PYP-like sensor domain (PAS domain)"/>
    <property type="match status" value="2"/>
</dbReference>
<evidence type="ECO:0000259" key="4">
    <source>
        <dbReference type="PROSITE" id="PS50112"/>
    </source>
</evidence>
<dbReference type="PANTHER" id="PTHR32071:SF57">
    <property type="entry name" value="C4-DICARBOXYLATE TRANSPORT TRANSCRIPTIONAL REGULATORY PROTEIN DCTD"/>
    <property type="match status" value="1"/>
</dbReference>
<dbReference type="Gene3D" id="3.40.50.300">
    <property type="entry name" value="P-loop containing nucleotide triphosphate hydrolases"/>
    <property type="match status" value="1"/>
</dbReference>
<dbReference type="NCBIfam" id="TIGR00229">
    <property type="entry name" value="sensory_box"/>
    <property type="match status" value="1"/>
</dbReference>
<dbReference type="SMART" id="SM00382">
    <property type="entry name" value="AAA"/>
    <property type="match status" value="1"/>
</dbReference>
<dbReference type="PROSITE" id="PS50113">
    <property type="entry name" value="PAC"/>
    <property type="match status" value="1"/>
</dbReference>
<gene>
    <name evidence="6" type="ORF">ACFPRA_21350</name>
</gene>
<dbReference type="InterPro" id="IPR000014">
    <property type="entry name" value="PAS"/>
</dbReference>
<sequence length="675" mass="76747">MQIESILIKNFMMMSFDEWTVVSREEIFKETAIILVNDSHGQVIGGITADNPEEILAVGVIPIDRLYAGEKDWEDYSMILATDEHERIIGCLKREELAFALYRHFKEEAFYFKSVLSSLPLEVSMIDESGKTCFLNDQALKIHGINREDAVDYDLKDLYHSCQLNTLLNETDKKVVMKVTEDRKGAYIQTNVLQGDRLIGAVQLYWKAEEIEKIAINLDRFMNLSTDFQAIVDASYDVIYVSDGNGMTLHASSACEDLWGYKSEELVGKSIYKLEEMGVFYPSVTRQVLEKKQKVQVFQTTKKGRRLVCIGTPIKDEKGNIIRVVNASRDITEENHLRMELEEMRLLTEGYKQQLSQLKGLEMESESLILKSERMEGVMTLARKVAEVDSTILIQGESGVGKEVIASYIHRKSERKDEPFIKVNCGAIPENLLESELFGYEKGAFTGASKTGKPGLFELANKGTIFLDEIGEIPLALQVKLLRVLQEMEFTRIGGTKPISVNVRIIAATNRNLQEEMKKGNFREDLYYRLNVVPLFIPPLRERKDDILALTLHFIQDFNEKFQTCKTFSPAVLDLFQTYDWAGNVRELQNMIERLIVTADAPIIDIEHLPDSLMEGKNLPVVHVTDIIPIKEAIHLVESQLLMLAKKKYGTTVKIAEALEVNQSTVSRKLKKVCT</sequence>
<keyword evidence="2" id="KW-0067">ATP-binding</keyword>
<dbReference type="Pfam" id="PF00158">
    <property type="entry name" value="Sigma54_activat"/>
    <property type="match status" value="1"/>
</dbReference>
<dbReference type="Gene3D" id="1.10.10.60">
    <property type="entry name" value="Homeodomain-like"/>
    <property type="match status" value="1"/>
</dbReference>
<dbReference type="CDD" id="cd00130">
    <property type="entry name" value="PAS"/>
    <property type="match status" value="1"/>
</dbReference>
<evidence type="ECO:0000259" key="5">
    <source>
        <dbReference type="PROSITE" id="PS50113"/>
    </source>
</evidence>
<dbReference type="PROSITE" id="PS50045">
    <property type="entry name" value="SIGMA54_INTERACT_4"/>
    <property type="match status" value="1"/>
</dbReference>
<keyword evidence="7" id="KW-1185">Reference proteome</keyword>
<feature type="domain" description="PAC" evidence="5">
    <location>
        <begin position="291"/>
        <end position="343"/>
    </location>
</feature>
<dbReference type="InterPro" id="IPR003593">
    <property type="entry name" value="AAA+_ATPase"/>
</dbReference>
<dbReference type="PROSITE" id="PS00675">
    <property type="entry name" value="SIGMA54_INTERACT_1"/>
    <property type="match status" value="1"/>
</dbReference>
<dbReference type="InterPro" id="IPR027417">
    <property type="entry name" value="P-loop_NTPase"/>
</dbReference>
<dbReference type="InterPro" id="IPR000700">
    <property type="entry name" value="PAS-assoc_C"/>
</dbReference>
<organism evidence="6 7">
    <name type="scientific">Sporosarcina soli</name>
    <dbReference type="NCBI Taxonomy" id="334736"/>
    <lineage>
        <taxon>Bacteria</taxon>
        <taxon>Bacillati</taxon>
        <taxon>Bacillota</taxon>
        <taxon>Bacilli</taxon>
        <taxon>Bacillales</taxon>
        <taxon>Caryophanaceae</taxon>
        <taxon>Sporosarcina</taxon>
    </lineage>
</organism>
<dbReference type="InterPro" id="IPR002078">
    <property type="entry name" value="Sigma_54_int"/>
</dbReference>
<dbReference type="Gene3D" id="3.30.450.20">
    <property type="entry name" value="PAS domain"/>
    <property type="match status" value="2"/>
</dbReference>
<dbReference type="InterPro" id="IPR013767">
    <property type="entry name" value="PAS_fold"/>
</dbReference>
<dbReference type="InterPro" id="IPR058031">
    <property type="entry name" value="AAA_lid_NorR"/>
</dbReference>
<dbReference type="PROSITE" id="PS50112">
    <property type="entry name" value="PAS"/>
    <property type="match status" value="2"/>
</dbReference>
<evidence type="ECO:0000256" key="1">
    <source>
        <dbReference type="ARBA" id="ARBA00022741"/>
    </source>
</evidence>
<dbReference type="CDD" id="cd00009">
    <property type="entry name" value="AAA"/>
    <property type="match status" value="1"/>
</dbReference>
<dbReference type="Pfam" id="PF25601">
    <property type="entry name" value="AAA_lid_14"/>
    <property type="match status" value="1"/>
</dbReference>
<feature type="domain" description="PAS" evidence="4">
    <location>
        <begin position="108"/>
        <end position="160"/>
    </location>
</feature>
<dbReference type="Pfam" id="PF00989">
    <property type="entry name" value="PAS"/>
    <property type="match status" value="1"/>
</dbReference>
<evidence type="ECO:0000259" key="3">
    <source>
        <dbReference type="PROSITE" id="PS50045"/>
    </source>
</evidence>
<protein>
    <submittedName>
        <fullName evidence="6">Sigma-54 interaction domain-containing protein</fullName>
    </submittedName>
</protein>
<name>A0ABW0TPR4_9BACL</name>
<reference evidence="7" key="1">
    <citation type="journal article" date="2019" name="Int. J. Syst. Evol. Microbiol.">
        <title>The Global Catalogue of Microorganisms (GCM) 10K type strain sequencing project: providing services to taxonomists for standard genome sequencing and annotation.</title>
        <authorList>
            <consortium name="The Broad Institute Genomics Platform"/>
            <consortium name="The Broad Institute Genome Sequencing Center for Infectious Disease"/>
            <person name="Wu L."/>
            <person name="Ma J."/>
        </authorList>
    </citation>
    <scope>NUCLEOTIDE SEQUENCE [LARGE SCALE GENOMIC DNA]</scope>
    <source>
        <strain evidence="7">CGMCC 4.1434</strain>
    </source>
</reference>
<dbReference type="SUPFAM" id="SSF46689">
    <property type="entry name" value="Homeodomain-like"/>
    <property type="match status" value="1"/>
</dbReference>
<dbReference type="Pfam" id="PF13426">
    <property type="entry name" value="PAS_9"/>
    <property type="match status" value="1"/>
</dbReference>
<comment type="caution">
    <text evidence="6">The sequence shown here is derived from an EMBL/GenBank/DDBJ whole genome shotgun (WGS) entry which is preliminary data.</text>
</comment>
<dbReference type="InterPro" id="IPR009057">
    <property type="entry name" value="Homeodomain-like_sf"/>
</dbReference>
<dbReference type="InterPro" id="IPR025943">
    <property type="entry name" value="Sigma_54_int_dom_ATP-bd_2"/>
</dbReference>
<evidence type="ECO:0000256" key="2">
    <source>
        <dbReference type="ARBA" id="ARBA00022840"/>
    </source>
</evidence>
<feature type="domain" description="Sigma-54 factor interaction" evidence="3">
    <location>
        <begin position="368"/>
        <end position="597"/>
    </location>
</feature>
<feature type="domain" description="PAS" evidence="4">
    <location>
        <begin position="224"/>
        <end position="274"/>
    </location>
</feature>